<evidence type="ECO:0000313" key="3">
    <source>
        <dbReference type="Proteomes" id="UP000198604"/>
    </source>
</evidence>
<dbReference type="Pfam" id="PF06998">
    <property type="entry name" value="DUF1307"/>
    <property type="match status" value="1"/>
</dbReference>
<proteinExistence type="predicted"/>
<sequence length="163" mass="18116" precursor="true">MKLKKVISGVLALLGAVVLVACGTAKSESVEFQLFTPGQSDIRNHIEYQGDKMTLLKTTSTVLYTAFGGNSKEDGKQFIAEQGGNQWNGIKGITHDVEYKEDRLIETTSIDLVEVDFDELGKLMPLQTANGKKAEYLSYKLTKENFEKLGMKEVKDGKFEDLK</sequence>
<evidence type="ECO:0000256" key="1">
    <source>
        <dbReference type="SAM" id="SignalP"/>
    </source>
</evidence>
<organism evidence="2 3">
    <name type="scientific">Streptococcus varani</name>
    <dbReference type="NCBI Taxonomy" id="1608583"/>
    <lineage>
        <taxon>Bacteria</taxon>
        <taxon>Bacillati</taxon>
        <taxon>Bacillota</taxon>
        <taxon>Bacilli</taxon>
        <taxon>Lactobacillales</taxon>
        <taxon>Streptococcaceae</taxon>
        <taxon>Streptococcus</taxon>
    </lineage>
</organism>
<gene>
    <name evidence="2" type="ORF">BN1356_00037</name>
</gene>
<dbReference type="AlphaFoldDB" id="A0A0E4H390"/>
<dbReference type="InterPro" id="IPR009736">
    <property type="entry name" value="DUF1307"/>
</dbReference>
<feature type="signal peptide" evidence="1">
    <location>
        <begin position="1"/>
        <end position="21"/>
    </location>
</feature>
<accession>A0A0E4H390</accession>
<dbReference type="RefSeq" id="WP_093649413.1">
    <property type="nucleotide sequence ID" value="NZ_CTEN01000001.1"/>
</dbReference>
<dbReference type="Proteomes" id="UP000198604">
    <property type="component" value="Unassembled WGS sequence"/>
</dbReference>
<dbReference type="SUPFAM" id="SSF160704">
    <property type="entry name" value="YehR-like"/>
    <property type="match status" value="1"/>
</dbReference>
<dbReference type="PROSITE" id="PS51257">
    <property type="entry name" value="PROKAR_LIPOPROTEIN"/>
    <property type="match status" value="1"/>
</dbReference>
<dbReference type="OrthoDB" id="2223107at2"/>
<dbReference type="Gene3D" id="3.30.1830.10">
    <property type="entry name" value="YehR-like"/>
    <property type="match status" value="1"/>
</dbReference>
<dbReference type="EMBL" id="CTEN01000001">
    <property type="protein sequence ID" value="CQR23667.1"/>
    <property type="molecule type" value="Genomic_DNA"/>
</dbReference>
<dbReference type="InterPro" id="IPR036699">
    <property type="entry name" value="YehR-like_sf"/>
</dbReference>
<feature type="chain" id="PRO_5039141820" evidence="1">
    <location>
        <begin position="22"/>
        <end position="163"/>
    </location>
</feature>
<reference evidence="3" key="1">
    <citation type="submission" date="2015-03" db="EMBL/GenBank/DDBJ databases">
        <authorList>
            <person name="Urmite Genomes"/>
        </authorList>
    </citation>
    <scope>NUCLEOTIDE SEQUENCE [LARGE SCALE GENOMIC DNA]</scope>
    <source>
        <strain evidence="3">FF10</strain>
    </source>
</reference>
<protein>
    <submittedName>
        <fullName evidence="2">Lipoprotein</fullName>
    </submittedName>
</protein>
<keyword evidence="1" id="KW-0732">Signal</keyword>
<evidence type="ECO:0000313" key="2">
    <source>
        <dbReference type="EMBL" id="CQR23667.1"/>
    </source>
</evidence>
<name>A0A0E4H390_9STRE</name>
<keyword evidence="2" id="KW-0449">Lipoprotein</keyword>
<keyword evidence="3" id="KW-1185">Reference proteome</keyword>
<dbReference type="STRING" id="1608583.BN1356_00037"/>